<protein>
    <recommendedName>
        <fullName evidence="1">F-box/LRR-repeat protein 15-like leucin rich repeat domain-containing protein</fullName>
    </recommendedName>
</protein>
<dbReference type="GO" id="GO:0019005">
    <property type="term" value="C:SCF ubiquitin ligase complex"/>
    <property type="evidence" value="ECO:0007669"/>
    <property type="project" value="TreeGrafter"/>
</dbReference>
<dbReference type="PANTHER" id="PTHR13318">
    <property type="entry name" value="PARTNER OF PAIRED, ISOFORM B-RELATED"/>
    <property type="match status" value="1"/>
</dbReference>
<dbReference type="Gene3D" id="3.80.10.10">
    <property type="entry name" value="Ribonuclease Inhibitor"/>
    <property type="match status" value="1"/>
</dbReference>
<gene>
    <name evidence="2" type="ORF">Cvel_25108</name>
</gene>
<evidence type="ECO:0000259" key="1">
    <source>
        <dbReference type="Pfam" id="PF25372"/>
    </source>
</evidence>
<sequence>MGEGQTESRLEEERDGERDRLLALNFVSCFLNPVEIVKLSFLCKGAEEFLTACSPLVKLDVRDLDFLQPSPEKLQGRSVRDFLIFNLCESRLTKKGTCIEAVICTFGKPQVQKSCLLSLPSGLSELELNGCQELDDSALLFLASRLKKLVRFELYWNLKVTDAGVVKILRSNFRTLRHLNLSGCRKLTDTTAHEIADYCSRLRFLDLTRPAGMTEKGLWHICERLSNLETLTLYASNNFTPEAFQFLSRLRLLKNLDLCGSSVEDEVVENAAGGGGWLNLVSLNLTWCLRVTDRSLKALSKGCPALETLSLHGNTSITPDGLTALEQSPLKDTLTALDVRGCRQLDAYVSEGFKRLKEAFPKLTCFELHS</sequence>
<accession>A0A0G4H8H3</accession>
<dbReference type="InterPro" id="IPR006553">
    <property type="entry name" value="Leu-rich_rpt_Cys-con_subtyp"/>
</dbReference>
<dbReference type="GO" id="GO:0031146">
    <property type="term" value="P:SCF-dependent proteasomal ubiquitin-dependent protein catabolic process"/>
    <property type="evidence" value="ECO:0007669"/>
    <property type="project" value="TreeGrafter"/>
</dbReference>
<organism evidence="2">
    <name type="scientific">Chromera velia CCMP2878</name>
    <dbReference type="NCBI Taxonomy" id="1169474"/>
    <lineage>
        <taxon>Eukaryota</taxon>
        <taxon>Sar</taxon>
        <taxon>Alveolata</taxon>
        <taxon>Colpodellida</taxon>
        <taxon>Chromeraceae</taxon>
        <taxon>Chromera</taxon>
    </lineage>
</organism>
<dbReference type="SUPFAM" id="SSF52047">
    <property type="entry name" value="RNI-like"/>
    <property type="match status" value="1"/>
</dbReference>
<dbReference type="InterPro" id="IPR057207">
    <property type="entry name" value="FBXL15_LRR"/>
</dbReference>
<dbReference type="SMART" id="SM00367">
    <property type="entry name" value="LRR_CC"/>
    <property type="match status" value="7"/>
</dbReference>
<dbReference type="PhylomeDB" id="A0A0G4H8H3"/>
<dbReference type="PANTHER" id="PTHR13318:SF95">
    <property type="entry name" value="F-BOX PROTEIN YLR352W"/>
    <property type="match status" value="1"/>
</dbReference>
<dbReference type="Pfam" id="PF25372">
    <property type="entry name" value="DUF7885"/>
    <property type="match status" value="1"/>
</dbReference>
<feature type="domain" description="F-box/LRR-repeat protein 15-like leucin rich repeat" evidence="1">
    <location>
        <begin position="132"/>
        <end position="300"/>
    </location>
</feature>
<reference evidence="2" key="1">
    <citation type="submission" date="2014-11" db="EMBL/GenBank/DDBJ databases">
        <authorList>
            <person name="Otto D Thomas"/>
            <person name="Naeem Raeece"/>
        </authorList>
    </citation>
    <scope>NUCLEOTIDE SEQUENCE</scope>
</reference>
<name>A0A0G4H8H3_9ALVE</name>
<dbReference type="AlphaFoldDB" id="A0A0G4H8H3"/>
<evidence type="ECO:0000313" key="2">
    <source>
        <dbReference type="EMBL" id="CEM40176.1"/>
    </source>
</evidence>
<dbReference type="InterPro" id="IPR032675">
    <property type="entry name" value="LRR_dom_sf"/>
</dbReference>
<dbReference type="EMBL" id="CDMZ01001986">
    <property type="protein sequence ID" value="CEM40176.1"/>
    <property type="molecule type" value="Genomic_DNA"/>
</dbReference>
<proteinExistence type="predicted"/>
<dbReference type="VEuPathDB" id="CryptoDB:Cvel_25108"/>